<keyword evidence="2" id="KW-0677">Repeat</keyword>
<sequence length="415" mass="47862">MNKYPDSDTRDSIQKIKVSISIIKSVIQPINKGVSYEPEYRGESSNGRVYFEGTTLQNLQNYITDDQLALSVSLTIGHKNKNPVDEPRSYPKPRPLKFYDQDLKNFQDVTIHVLKNNKDEPKEIESNLNNNSTASITISKNKKDESTQEFVSDKKTTLHGHKFILAAASPWFRDIFLSGIKESTKNEVKICGVDPIISQLIFDFSYGKDIYIKDSTHCINILKVADRLQFKNIKVYAFSYLRNQVKKSNIFGIWEASDLYDCDETRALCEKYRKSGYPDIFMSPGWLSANDKCAISVIKIDGLQGIIDETRFYKAVLARREFAIQTVINLRKAKEKESEEKIAKAPHVTPTPSNVNIYEEIQKEAKDIKEDDKDNSCNSDTQTKTKTERLKRLENIRWENILKRNWKLYKSILKL</sequence>
<dbReference type="VEuPathDB" id="FungiDB:PHYBLDRAFT_65765"/>
<dbReference type="Gene3D" id="3.30.710.10">
    <property type="entry name" value="Potassium Channel Kv1.1, Chain A"/>
    <property type="match status" value="1"/>
</dbReference>
<evidence type="ECO:0000313" key="4">
    <source>
        <dbReference type="EMBL" id="OAD73165.1"/>
    </source>
</evidence>
<keyword evidence="1" id="KW-0880">Kelch repeat</keyword>
<dbReference type="SUPFAM" id="SSF54695">
    <property type="entry name" value="POZ domain"/>
    <property type="match status" value="1"/>
</dbReference>
<evidence type="ECO:0000256" key="1">
    <source>
        <dbReference type="ARBA" id="ARBA00022441"/>
    </source>
</evidence>
<dbReference type="STRING" id="763407.A0A162X884"/>
<accession>A0A162X884</accession>
<feature type="domain" description="BTB" evidence="3">
    <location>
        <begin position="146"/>
        <end position="214"/>
    </location>
</feature>
<dbReference type="Proteomes" id="UP000077315">
    <property type="component" value="Unassembled WGS sequence"/>
</dbReference>
<dbReference type="CDD" id="cd18186">
    <property type="entry name" value="BTB_POZ_ZBTB_KLHL-like"/>
    <property type="match status" value="1"/>
</dbReference>
<evidence type="ECO:0000259" key="3">
    <source>
        <dbReference type="PROSITE" id="PS50097"/>
    </source>
</evidence>
<dbReference type="OrthoDB" id="45365at2759"/>
<dbReference type="InterPro" id="IPR000210">
    <property type="entry name" value="BTB/POZ_dom"/>
</dbReference>
<dbReference type="EMBL" id="KV440981">
    <property type="protein sequence ID" value="OAD73165.1"/>
    <property type="molecule type" value="Genomic_DNA"/>
</dbReference>
<dbReference type="PROSITE" id="PS50097">
    <property type="entry name" value="BTB"/>
    <property type="match status" value="1"/>
</dbReference>
<name>A0A162X884_PHYB8</name>
<proteinExistence type="predicted"/>
<dbReference type="SMART" id="SM00225">
    <property type="entry name" value="BTB"/>
    <property type="match status" value="1"/>
</dbReference>
<dbReference type="CDD" id="cd14733">
    <property type="entry name" value="BACK"/>
    <property type="match status" value="1"/>
</dbReference>
<dbReference type="RefSeq" id="XP_018291205.1">
    <property type="nucleotide sequence ID" value="XM_018441528.1"/>
</dbReference>
<dbReference type="InParanoid" id="A0A162X884"/>
<dbReference type="AlphaFoldDB" id="A0A162X884"/>
<dbReference type="PANTHER" id="PTHR24412">
    <property type="entry name" value="KELCH PROTEIN"/>
    <property type="match status" value="1"/>
</dbReference>
<protein>
    <recommendedName>
        <fullName evidence="3">BTB domain-containing protein</fullName>
    </recommendedName>
</protein>
<organism evidence="4 5">
    <name type="scientific">Phycomyces blakesleeanus (strain ATCC 8743b / DSM 1359 / FGSC 10004 / NBRC 33097 / NRRL 1555)</name>
    <dbReference type="NCBI Taxonomy" id="763407"/>
    <lineage>
        <taxon>Eukaryota</taxon>
        <taxon>Fungi</taxon>
        <taxon>Fungi incertae sedis</taxon>
        <taxon>Mucoromycota</taxon>
        <taxon>Mucoromycotina</taxon>
        <taxon>Mucoromycetes</taxon>
        <taxon>Mucorales</taxon>
        <taxon>Phycomycetaceae</taxon>
        <taxon>Phycomyces</taxon>
    </lineage>
</organism>
<dbReference type="InterPro" id="IPR011333">
    <property type="entry name" value="SKP1/BTB/POZ_sf"/>
</dbReference>
<gene>
    <name evidence="4" type="ORF">PHYBLDRAFT_65765</name>
</gene>
<dbReference type="Pfam" id="PF00651">
    <property type="entry name" value="BTB"/>
    <property type="match status" value="1"/>
</dbReference>
<dbReference type="PANTHER" id="PTHR24412:SF489">
    <property type="entry name" value="RING FINGER DOMAIN AND KELCH REPEAT-CONTAINING PROTEIN DDB_G0271372"/>
    <property type="match status" value="1"/>
</dbReference>
<reference evidence="5" key="1">
    <citation type="submission" date="2015-06" db="EMBL/GenBank/DDBJ databases">
        <title>Expansion of signal transduction pathways in fungi by whole-genome duplication.</title>
        <authorList>
            <consortium name="DOE Joint Genome Institute"/>
            <person name="Corrochano L.M."/>
            <person name="Kuo A."/>
            <person name="Marcet-Houben M."/>
            <person name="Polaino S."/>
            <person name="Salamov A."/>
            <person name="Villalobos J.M."/>
            <person name="Alvarez M.I."/>
            <person name="Avalos J."/>
            <person name="Benito E.P."/>
            <person name="Benoit I."/>
            <person name="Burger G."/>
            <person name="Camino L.P."/>
            <person name="Canovas D."/>
            <person name="Cerda-Olmedo E."/>
            <person name="Cheng J.-F."/>
            <person name="Dominguez A."/>
            <person name="Elias M."/>
            <person name="Eslava A.P."/>
            <person name="Glaser F."/>
            <person name="Grimwood J."/>
            <person name="Gutierrez G."/>
            <person name="Heitman J."/>
            <person name="Henrissat B."/>
            <person name="Iturriaga E.A."/>
            <person name="Lang B.F."/>
            <person name="Lavin J.L."/>
            <person name="Lee S."/>
            <person name="Li W."/>
            <person name="Lindquist E."/>
            <person name="Lopez-Garcia S."/>
            <person name="Luque E.M."/>
            <person name="Marcos A.T."/>
            <person name="Martin J."/>
            <person name="McCluskey K."/>
            <person name="Medina H.R."/>
            <person name="Miralles-Duran A."/>
            <person name="Miyazaki A."/>
            <person name="Munoz-Torres E."/>
            <person name="Oguiza J.A."/>
            <person name="Ohm R."/>
            <person name="Olmedo M."/>
            <person name="Orejas M."/>
            <person name="Ortiz-Castellanos L."/>
            <person name="Pisabarro A.G."/>
            <person name="Rodriguez-Romero J."/>
            <person name="Ruiz-Herrera J."/>
            <person name="Ruiz-Vazquez R."/>
            <person name="Sanz C."/>
            <person name="Schackwitz W."/>
            <person name="Schmutz J."/>
            <person name="Shahriari M."/>
            <person name="Shelest E."/>
            <person name="Silva-Franco F."/>
            <person name="Soanes D."/>
            <person name="Syed K."/>
            <person name="Tagua V.G."/>
            <person name="Talbot N.J."/>
            <person name="Thon M."/>
            <person name="De vries R.P."/>
            <person name="Wiebenga A."/>
            <person name="Yadav J.S."/>
            <person name="Braun E.L."/>
            <person name="Baker S."/>
            <person name="Garre V."/>
            <person name="Horwitz B."/>
            <person name="Torres-Martinez S."/>
            <person name="Idnurm A."/>
            <person name="Herrera-Estrella A."/>
            <person name="Gabaldon T."/>
            <person name="Grigoriev I.V."/>
        </authorList>
    </citation>
    <scope>NUCLEOTIDE SEQUENCE [LARGE SCALE GENOMIC DNA]</scope>
    <source>
        <strain evidence="5">NRRL 1555(-)</strain>
    </source>
</reference>
<dbReference type="GeneID" id="29002434"/>
<keyword evidence="5" id="KW-1185">Reference proteome</keyword>
<evidence type="ECO:0000256" key="2">
    <source>
        <dbReference type="ARBA" id="ARBA00022737"/>
    </source>
</evidence>
<evidence type="ECO:0000313" key="5">
    <source>
        <dbReference type="Proteomes" id="UP000077315"/>
    </source>
</evidence>